<dbReference type="Proteomes" id="UP000429484">
    <property type="component" value="Unassembled WGS sequence"/>
</dbReference>
<sequence length="72" mass="7874">MAHASKKNMGKPDKGKGDGSGAQTELKEGVLGENDVLSNRDKAQHSDSRGLDERAVRNEQYQDHAANRRPSK</sequence>
<reference evidence="2 3" key="1">
    <citation type="journal article" date="2013" name="Genome Biol.">
        <title>Comparative genomics of the core and accessory genomes of 48 Sinorhizobium strains comprising five genospecies.</title>
        <authorList>
            <person name="Sugawara M."/>
            <person name="Epstein B."/>
            <person name="Badgley B.D."/>
            <person name="Unno T."/>
            <person name="Xu L."/>
            <person name="Reese J."/>
            <person name="Gyaneshwar P."/>
            <person name="Denny R."/>
            <person name="Mudge J."/>
            <person name="Bharti A.K."/>
            <person name="Farmer A.D."/>
            <person name="May G.D."/>
            <person name="Woodward J.E."/>
            <person name="Medigue C."/>
            <person name="Vallenet D."/>
            <person name="Lajus A."/>
            <person name="Rouy Z."/>
            <person name="Martinez-Vaz B."/>
            <person name="Tiffin P."/>
            <person name="Young N.D."/>
            <person name="Sadowsky M.J."/>
        </authorList>
    </citation>
    <scope>NUCLEOTIDE SEQUENCE [LARGE SCALE GENOMIC DNA]</scope>
    <source>
        <strain evidence="2 3">N6B1</strain>
    </source>
</reference>
<evidence type="ECO:0000313" key="2">
    <source>
        <dbReference type="EMBL" id="MQW34811.1"/>
    </source>
</evidence>
<organism evidence="2 3">
    <name type="scientific">Rhizobium meliloti</name>
    <name type="common">Ensifer meliloti</name>
    <name type="synonym">Sinorhizobium meliloti</name>
    <dbReference type="NCBI Taxonomy" id="382"/>
    <lineage>
        <taxon>Bacteria</taxon>
        <taxon>Pseudomonadati</taxon>
        <taxon>Pseudomonadota</taxon>
        <taxon>Alphaproteobacteria</taxon>
        <taxon>Hyphomicrobiales</taxon>
        <taxon>Rhizobiaceae</taxon>
        <taxon>Sinorhizobium/Ensifer group</taxon>
        <taxon>Sinorhizobium</taxon>
    </lineage>
</organism>
<dbReference type="AlphaFoldDB" id="A0A222HGJ2"/>
<proteinExistence type="predicted"/>
<comment type="caution">
    <text evidence="2">The sequence shown here is derived from an EMBL/GenBank/DDBJ whole genome shotgun (WGS) entry which is preliminary data.</text>
</comment>
<feature type="region of interest" description="Disordered" evidence="1">
    <location>
        <begin position="1"/>
        <end position="72"/>
    </location>
</feature>
<feature type="compositionally biased region" description="Basic and acidic residues" evidence="1">
    <location>
        <begin position="38"/>
        <end position="66"/>
    </location>
</feature>
<evidence type="ECO:0000256" key="1">
    <source>
        <dbReference type="SAM" id="MobiDB-lite"/>
    </source>
</evidence>
<gene>
    <name evidence="2" type="ORF">GHK53_18915</name>
</gene>
<accession>A0A222HGJ2</accession>
<dbReference type="OMA" id="ADRKHIG"/>
<name>A0A222HGJ2_RHIML</name>
<dbReference type="GeneID" id="89576479"/>
<evidence type="ECO:0000313" key="3">
    <source>
        <dbReference type="Proteomes" id="UP000429484"/>
    </source>
</evidence>
<dbReference type="KEGG" id="smer:DU99_11955"/>
<dbReference type="EMBL" id="WISR01000159">
    <property type="protein sequence ID" value="MQW34811.1"/>
    <property type="molecule type" value="Genomic_DNA"/>
</dbReference>
<protein>
    <submittedName>
        <fullName evidence="2">Uncharacterized protein</fullName>
    </submittedName>
</protein>
<dbReference type="RefSeq" id="WP_003534932.1">
    <property type="nucleotide sequence ID" value="NZ_BJNJ01000078.1"/>
</dbReference>